<organism evidence="1 2">
    <name type="scientific">Racocetra fulgida</name>
    <dbReference type="NCBI Taxonomy" id="60492"/>
    <lineage>
        <taxon>Eukaryota</taxon>
        <taxon>Fungi</taxon>
        <taxon>Fungi incertae sedis</taxon>
        <taxon>Mucoromycota</taxon>
        <taxon>Glomeromycotina</taxon>
        <taxon>Glomeromycetes</taxon>
        <taxon>Diversisporales</taxon>
        <taxon>Gigasporaceae</taxon>
        <taxon>Racocetra</taxon>
    </lineage>
</organism>
<sequence length="198" mass="22465">MKTDFTLRSGGQTGVDRGMFDAALNHVENNPKVISKEYEEENSLLSVKFINGVVWKITGWCPKGRKAKDDKIDPKYPLQETPTSEYKERTEWNVRDADATLILLLSSAKPELDGTSFTIEMAKKHEKELKLIYLDTNTREKNAKEAFGWIIKKQIKSLNIGGPQENNCPGVYGATFEFVSCLLKKLEELLLLINKPKL</sequence>
<protein>
    <submittedName>
        <fullName evidence="1">3513_t:CDS:1</fullName>
    </submittedName>
</protein>
<dbReference type="OrthoDB" id="2379830at2759"/>
<proteinExistence type="predicted"/>
<dbReference type="AlphaFoldDB" id="A0A9N8VI74"/>
<accession>A0A9N8VI74</accession>
<dbReference type="EMBL" id="CAJVPZ010000189">
    <property type="protein sequence ID" value="CAG8456573.1"/>
    <property type="molecule type" value="Genomic_DNA"/>
</dbReference>
<dbReference type="Gene3D" id="3.40.50.450">
    <property type="match status" value="1"/>
</dbReference>
<gene>
    <name evidence="1" type="ORF">RFULGI_LOCUS485</name>
</gene>
<reference evidence="1" key="1">
    <citation type="submission" date="2021-06" db="EMBL/GenBank/DDBJ databases">
        <authorList>
            <person name="Kallberg Y."/>
            <person name="Tangrot J."/>
            <person name="Rosling A."/>
        </authorList>
    </citation>
    <scope>NUCLEOTIDE SEQUENCE</scope>
    <source>
        <strain evidence="1">IN212</strain>
    </source>
</reference>
<dbReference type="Proteomes" id="UP000789396">
    <property type="component" value="Unassembled WGS sequence"/>
</dbReference>
<name>A0A9N8VI74_9GLOM</name>
<dbReference type="InterPro" id="IPR024755">
    <property type="entry name" value="cpYpsA"/>
</dbReference>
<dbReference type="Pfam" id="PF12694">
    <property type="entry name" value="cpYpsA"/>
    <property type="match status" value="1"/>
</dbReference>
<keyword evidence="2" id="KW-1185">Reference proteome</keyword>
<comment type="caution">
    <text evidence="1">The sequence shown here is derived from an EMBL/GenBank/DDBJ whole genome shotgun (WGS) entry which is preliminary data.</text>
</comment>
<evidence type="ECO:0000313" key="1">
    <source>
        <dbReference type="EMBL" id="CAG8456573.1"/>
    </source>
</evidence>
<evidence type="ECO:0000313" key="2">
    <source>
        <dbReference type="Proteomes" id="UP000789396"/>
    </source>
</evidence>